<protein>
    <recommendedName>
        <fullName evidence="3">DUF2922 domain-containing protein</fullName>
    </recommendedName>
</protein>
<reference evidence="1 2" key="1">
    <citation type="submission" date="2017-09" db="EMBL/GenBank/DDBJ databases">
        <title>Large-scale bioinformatics analysis of Bacillus genomes uncovers conserved roles of natural products in bacterial physiology.</title>
        <authorList>
            <consortium name="Agbiome Team Llc"/>
            <person name="Bleich R.M."/>
            <person name="Grubbs K.J."/>
            <person name="Santa Maria K.C."/>
            <person name="Allen S.E."/>
            <person name="Farag S."/>
            <person name="Shank E.A."/>
            <person name="Bowers A."/>
        </authorList>
    </citation>
    <scope>NUCLEOTIDE SEQUENCE [LARGE SCALE GENOMIC DNA]</scope>
    <source>
        <strain evidence="1 2">AFS009893</strain>
    </source>
</reference>
<gene>
    <name evidence="1" type="ORF">CN613_01990</name>
</gene>
<dbReference type="AlphaFoldDB" id="A0A2B4MK29"/>
<proteinExistence type="predicted"/>
<organism evidence="1 2">
    <name type="scientific">Bacillus pseudomycoides</name>
    <dbReference type="NCBI Taxonomy" id="64104"/>
    <lineage>
        <taxon>Bacteria</taxon>
        <taxon>Bacillati</taxon>
        <taxon>Bacillota</taxon>
        <taxon>Bacilli</taxon>
        <taxon>Bacillales</taxon>
        <taxon>Bacillaceae</taxon>
        <taxon>Bacillus</taxon>
        <taxon>Bacillus cereus group</taxon>
    </lineage>
</organism>
<accession>A0A2B4MK29</accession>
<comment type="caution">
    <text evidence="1">The sequence shown here is derived from an EMBL/GenBank/DDBJ whole genome shotgun (WGS) entry which is preliminary data.</text>
</comment>
<dbReference type="Proteomes" id="UP000219775">
    <property type="component" value="Unassembled WGS sequence"/>
</dbReference>
<dbReference type="RefSeq" id="WP_098039974.1">
    <property type="nucleotide sequence ID" value="NZ_NUBT01000058.1"/>
</dbReference>
<sequence length="64" mass="7577">MFHVIFEFHDGEKTSVPVKSTSVKEIMESLKKQLESNVYFVLLDDFMIRSEEIRSIRVLERGEK</sequence>
<name>A0A2B4MK29_9BACI</name>
<dbReference type="EMBL" id="NUDP01000005">
    <property type="protein sequence ID" value="PEM73253.1"/>
    <property type="molecule type" value="Genomic_DNA"/>
</dbReference>
<evidence type="ECO:0000313" key="2">
    <source>
        <dbReference type="Proteomes" id="UP000219775"/>
    </source>
</evidence>
<evidence type="ECO:0008006" key="3">
    <source>
        <dbReference type="Google" id="ProtNLM"/>
    </source>
</evidence>
<evidence type="ECO:0000313" key="1">
    <source>
        <dbReference type="EMBL" id="PEM73253.1"/>
    </source>
</evidence>